<dbReference type="Pfam" id="PF00092">
    <property type="entry name" value="VWA"/>
    <property type="match status" value="1"/>
</dbReference>
<gene>
    <name evidence="3" type="ORF">IAC76_07190</name>
</gene>
<feature type="signal peptide" evidence="1">
    <location>
        <begin position="1"/>
        <end position="17"/>
    </location>
</feature>
<proteinExistence type="predicted"/>
<dbReference type="EMBL" id="JADIND010000158">
    <property type="protein sequence ID" value="MBO8431158.1"/>
    <property type="molecule type" value="Genomic_DNA"/>
</dbReference>
<dbReference type="PROSITE" id="PS50234">
    <property type="entry name" value="VWFA"/>
    <property type="match status" value="1"/>
</dbReference>
<dbReference type="AlphaFoldDB" id="A0A9D9DQY3"/>
<dbReference type="InterPro" id="IPR036465">
    <property type="entry name" value="vWFA_dom_sf"/>
</dbReference>
<sequence>MKKLLLFFSLISIPVFASDYGIYTPDNYSYSSGSSEMTLFILDFSNSMTEYLDGESKVDLMLDTMRKILPTVSSDSRIGLRVYGHKMGFTPFEACKASTLLVPPAKNNALNIETSLLKTRPRGMTPITYSLKQAIKYDFMGFPGKKHIILLTDGGENCDESPCKFVMELIKVRKDVVIDVIAFNIDNEDDLAQLECTSLVTSGKFYSANTAAELANSLSNSLNARKEVDAKIVPNY</sequence>
<protein>
    <submittedName>
        <fullName evidence="3">VWA domain-containing protein</fullName>
    </submittedName>
</protein>
<dbReference type="Gene3D" id="3.40.50.410">
    <property type="entry name" value="von Willebrand factor, type A domain"/>
    <property type="match status" value="1"/>
</dbReference>
<dbReference type="SUPFAM" id="SSF53300">
    <property type="entry name" value="vWA-like"/>
    <property type="match status" value="1"/>
</dbReference>
<evidence type="ECO:0000256" key="1">
    <source>
        <dbReference type="SAM" id="SignalP"/>
    </source>
</evidence>
<accession>A0A9D9DQY3</accession>
<evidence type="ECO:0000259" key="2">
    <source>
        <dbReference type="PROSITE" id="PS50234"/>
    </source>
</evidence>
<keyword evidence="1" id="KW-0732">Signal</keyword>
<evidence type="ECO:0000313" key="3">
    <source>
        <dbReference type="EMBL" id="MBO8431158.1"/>
    </source>
</evidence>
<comment type="caution">
    <text evidence="3">The sequence shown here is derived from an EMBL/GenBank/DDBJ whole genome shotgun (WGS) entry which is preliminary data.</text>
</comment>
<feature type="chain" id="PRO_5039271994" evidence="1">
    <location>
        <begin position="18"/>
        <end position="236"/>
    </location>
</feature>
<feature type="domain" description="VWFA" evidence="2">
    <location>
        <begin position="37"/>
        <end position="222"/>
    </location>
</feature>
<dbReference type="SMART" id="SM00327">
    <property type="entry name" value="VWA"/>
    <property type="match status" value="1"/>
</dbReference>
<reference evidence="3" key="1">
    <citation type="submission" date="2020-10" db="EMBL/GenBank/DDBJ databases">
        <authorList>
            <person name="Gilroy R."/>
        </authorList>
    </citation>
    <scope>NUCLEOTIDE SEQUENCE</scope>
    <source>
        <strain evidence="3">10192</strain>
    </source>
</reference>
<reference evidence="3" key="2">
    <citation type="journal article" date="2021" name="PeerJ">
        <title>Extensive microbial diversity within the chicken gut microbiome revealed by metagenomics and culture.</title>
        <authorList>
            <person name="Gilroy R."/>
            <person name="Ravi A."/>
            <person name="Getino M."/>
            <person name="Pursley I."/>
            <person name="Horton D.L."/>
            <person name="Alikhan N.F."/>
            <person name="Baker D."/>
            <person name="Gharbi K."/>
            <person name="Hall N."/>
            <person name="Watson M."/>
            <person name="Adriaenssens E.M."/>
            <person name="Foster-Nyarko E."/>
            <person name="Jarju S."/>
            <person name="Secka A."/>
            <person name="Antonio M."/>
            <person name="Oren A."/>
            <person name="Chaudhuri R.R."/>
            <person name="La Ragione R."/>
            <person name="Hildebrand F."/>
            <person name="Pallen M.J."/>
        </authorList>
    </citation>
    <scope>NUCLEOTIDE SEQUENCE</scope>
    <source>
        <strain evidence="3">10192</strain>
    </source>
</reference>
<organism evidence="3 4">
    <name type="scientific">Candidatus Scatousia excrementipullorum</name>
    <dbReference type="NCBI Taxonomy" id="2840936"/>
    <lineage>
        <taxon>Bacteria</taxon>
        <taxon>Candidatus Scatousia</taxon>
    </lineage>
</organism>
<name>A0A9D9DQY3_9BACT</name>
<dbReference type="Proteomes" id="UP000823632">
    <property type="component" value="Unassembled WGS sequence"/>
</dbReference>
<dbReference type="InterPro" id="IPR002035">
    <property type="entry name" value="VWF_A"/>
</dbReference>
<evidence type="ECO:0000313" key="4">
    <source>
        <dbReference type="Proteomes" id="UP000823632"/>
    </source>
</evidence>